<feature type="region of interest" description="Disordered" evidence="6">
    <location>
        <begin position="301"/>
        <end position="333"/>
    </location>
</feature>
<dbReference type="GO" id="GO:1904158">
    <property type="term" value="P:axonemal central apparatus assembly"/>
    <property type="evidence" value="ECO:0007669"/>
    <property type="project" value="TreeGrafter"/>
</dbReference>
<dbReference type="Proteomes" id="UP000011014">
    <property type="component" value="Unassembled WGS sequence"/>
</dbReference>
<evidence type="ECO:0000313" key="8">
    <source>
        <dbReference type="EMBL" id="CBY38462.1"/>
    </source>
</evidence>
<dbReference type="Pfam" id="PF22544">
    <property type="entry name" value="HYDIN_VesB_CFA65-like_Ig"/>
    <property type="match status" value="1"/>
</dbReference>
<feature type="compositionally biased region" description="Polar residues" evidence="6">
    <location>
        <begin position="968"/>
        <end position="982"/>
    </location>
</feature>
<evidence type="ECO:0000259" key="7">
    <source>
        <dbReference type="Pfam" id="PF22544"/>
    </source>
</evidence>
<gene>
    <name evidence="8" type="ORF">GSOID_T00032407001</name>
</gene>
<feature type="region of interest" description="Disordered" evidence="6">
    <location>
        <begin position="65"/>
        <end position="208"/>
    </location>
</feature>
<dbReference type="PANTHER" id="PTHR23053:SF0">
    <property type="entry name" value="HYDROCEPHALUS-INDUCING PROTEIN HOMOLOG"/>
    <property type="match status" value="1"/>
</dbReference>
<comment type="subcellular location">
    <subcellularLocation>
        <location evidence="1">Cell projection</location>
        <location evidence="1">Cilium</location>
    </subcellularLocation>
    <subcellularLocation>
        <location evidence="2">Cytoplasm</location>
    </subcellularLocation>
</comment>
<dbReference type="EMBL" id="FN655229">
    <property type="protein sequence ID" value="CBY38462.1"/>
    <property type="molecule type" value="Genomic_DNA"/>
</dbReference>
<keyword evidence="4" id="KW-0969">Cilium</keyword>
<name>E4YSM3_OIKDI</name>
<proteinExistence type="predicted"/>
<reference evidence="8" key="1">
    <citation type="journal article" date="2010" name="Science">
        <title>Plasticity of animal genome architecture unmasked by rapid evolution of a pelagic tunicate.</title>
        <authorList>
            <person name="Denoeud F."/>
            <person name="Henriet S."/>
            <person name="Mungpakdee S."/>
            <person name="Aury J.M."/>
            <person name="Da Silva C."/>
            <person name="Brinkmann H."/>
            <person name="Mikhaleva J."/>
            <person name="Olsen L.C."/>
            <person name="Jubin C."/>
            <person name="Canestro C."/>
            <person name="Bouquet J.M."/>
            <person name="Danks G."/>
            <person name="Poulain J."/>
            <person name="Campsteijn C."/>
            <person name="Adamski M."/>
            <person name="Cross I."/>
            <person name="Yadetie F."/>
            <person name="Muffato M."/>
            <person name="Louis A."/>
            <person name="Butcher S."/>
            <person name="Tsagkogeorga G."/>
            <person name="Konrad A."/>
            <person name="Singh S."/>
            <person name="Jensen M.F."/>
            <person name="Cong E.H."/>
            <person name="Eikeseth-Otteraa H."/>
            <person name="Noel B."/>
            <person name="Anthouard V."/>
            <person name="Porcel B.M."/>
            <person name="Kachouri-Lafond R."/>
            <person name="Nishino A."/>
            <person name="Ugolini M."/>
            <person name="Chourrout P."/>
            <person name="Nishida H."/>
            <person name="Aasland R."/>
            <person name="Huzurbazar S."/>
            <person name="Westhof E."/>
            <person name="Delsuc F."/>
            <person name="Lehrach H."/>
            <person name="Reinhardt R."/>
            <person name="Weissenbach J."/>
            <person name="Roy S.W."/>
            <person name="Artiguenave F."/>
            <person name="Postlethwait J.H."/>
            <person name="Manak J.R."/>
            <person name="Thompson E.M."/>
            <person name="Jaillon O."/>
            <person name="Du Pasquier L."/>
            <person name="Boudinot P."/>
            <person name="Liberles D.A."/>
            <person name="Volff J.N."/>
            <person name="Philippe H."/>
            <person name="Lenhard B."/>
            <person name="Roest Crollius H."/>
            <person name="Wincker P."/>
            <person name="Chourrout D."/>
        </authorList>
    </citation>
    <scope>NUCLEOTIDE SEQUENCE [LARGE SCALE GENOMIC DNA]</scope>
</reference>
<accession>E4YSM3</accession>
<evidence type="ECO:0000256" key="4">
    <source>
        <dbReference type="ARBA" id="ARBA00023069"/>
    </source>
</evidence>
<dbReference type="GO" id="GO:0005930">
    <property type="term" value="C:axoneme"/>
    <property type="evidence" value="ECO:0007669"/>
    <property type="project" value="TreeGrafter"/>
</dbReference>
<dbReference type="InterPro" id="IPR033305">
    <property type="entry name" value="Hydin-like"/>
</dbReference>
<feature type="region of interest" description="Disordered" evidence="6">
    <location>
        <begin position="431"/>
        <end position="472"/>
    </location>
</feature>
<protein>
    <recommendedName>
        <fullName evidence="7">HYDIN/VesB/CFA65-like Ig-like domain-containing protein</fullName>
    </recommendedName>
</protein>
<dbReference type="PANTHER" id="PTHR23053">
    <property type="entry name" value="DLEC1 DELETED IN LUNG AND ESOPHAGEAL CANCER 1"/>
    <property type="match status" value="1"/>
</dbReference>
<organism evidence="8">
    <name type="scientific">Oikopleura dioica</name>
    <name type="common">Tunicate</name>
    <dbReference type="NCBI Taxonomy" id="34765"/>
    <lineage>
        <taxon>Eukaryota</taxon>
        <taxon>Metazoa</taxon>
        <taxon>Chordata</taxon>
        <taxon>Tunicata</taxon>
        <taxon>Appendicularia</taxon>
        <taxon>Copelata</taxon>
        <taxon>Oikopleuridae</taxon>
        <taxon>Oikopleura</taxon>
    </lineage>
</organism>
<feature type="compositionally biased region" description="Basic and acidic residues" evidence="6">
    <location>
        <begin position="956"/>
        <end position="967"/>
    </location>
</feature>
<sequence>MSDYIERVEKAKRKAEEEEAELIRAEMEMIRDMTEEEYDALAEEEQERIDNIRIAEEKRIVEKKREEAERLAELQAESAKKKGKGSKSLLNKSDSTKGSSAPRARLNSRQSKENLKLASVVEESHSHRRHRSEADMESAESAPRGALARGASTRSLFSTDSRAPASDETPSGKKEKSKWSQIKTAVAISEPGRTGIDDQLGASRASSSMGENSENFCEIIRFFCSQIWALSILVLTIHRRRKGRKVSEQTDLPEQSPADKLIATRFANAAECHVEHNEKVSWLLKYWNIVEQDIISQVKALPEDESPKKGKSKKQTPDEAKAEEKQLSAEIESELEKEEVGVKTIEIDCIQCVPSLDDIYNELPSVEEVDDDLGLGANGPPIPEPIEFSVVPKPQRRNAPYFDKPKFFDLIALGQDDPNIHSDDRITESLADSVMTDASEKPSSRGKKKGRGSSNASRTKTERPSPSPLPEVELQEEKFLRLQDYRWVLQPGEEVTLKVKFESSKVGKIDRQLSFETVSTRQVFKIAVRGVCTFPDIKRELRNIFVPQKPLQSPDGIVRPVAKIINDKKKETIKFEPALIGKMESKEKNSGAVKLKILNEGPLPAEVTFAMKKGDSVFTLDPFNMNLSPFEKKVLSINAFPRTPGIHEDVLIVCISDNPVPGIFPVQVTGVRPEIQISSDGEGKPINFGKVLLHRVSSQILHLFNPTDLPINWRIEGLDNLGDEFTRNCDSGTINPKETFDFILDFRALKAQNHKRNIRLVVSDTDNIVGDCQSETIPVYAEAYDVAMDMSFPKGCDGGLEFGTIKVHDEMKQVCTLKNRGRYEISFKFTLEDHLYNSDLSRYFKIMPQQGSLLPNDRPMQVNIVFNPPEEFKLTNLPIIKCHVIEAVLGETIAAIPIKVSARSVFSQFSITPSKDINFGPVPYGNHKRIFEIENHGEFDFKFAISKLVKPGSPPKSERPKRTKDSRQSSAQSRRPGQLTREQTQVMKLAHGPFIVSPGYGNVPVGGSIVINVDCNVEASNKFEEFIAIEIADRDVRRSPAGINYKIIAEGCQPFIDTSNSDAIFEEHRILHSIEEAIHLPLFDLQCGIYGQLESQFNFPFSTVGVTNSARFKIVNPSKLPCDFVAAIKPLTSKDRLRVAESFEFTPSRGQITPHGSVSVTVTVKPKAIGEYCAQFEASVENAPKSKPLVFTMKAEAYLPRVELVHPAASPVDGMRRIYFRNTIKGEISTTKIQLQNTGRLPARARLTILNSSLFKIMDKEEIIDARKDVLVSQGELKTLDVFFSPNEIGNYEDDLTMKIINNDFETSETILFGECIEPDVMLTNLPILSTHLVGKYSQAALDFGGLAINEAKRRSLTISNNLSSAVRFEWDEHRAISFEPSVGHIPAKSTIDILVTFQLSEKLELDGEVLECTILPIVYEEENSFVQWDDRLKIIKWIDGKSASGGRTKEKVIETEEEPKYEINGNARALPIYVFGIVDFSRPELEIEEVHFSQVELFNQARKEITLKNAGSTVVDFTFDLVDRNTGESVRPSTSSRSHIHTAVPFNFRDPVYSLHPNSGRLKEGETKTISVFFNPKEKKEYEMTAFCRVPNMESREALMMALSGSGFTPGVQFILPEAHSTHFNKHHVALERINEEQLLVKVEPVGLGKKYITSIWILNSTGNDLPWKLTRRAGRNTESEETIVCNTPNGTLLSGRKQILKFEYFSKLSKKSIETWIFNAGDIEQIISVQAMPREPVLIVDTTHVSFPDLISNHTQKKSFRIVNPDPTPVKFRINDDQKATQAAGWDLQLSEKSGIIQPKKSVEIEVSVRSKCPGELAHPLNILVDGKISPLSVNVKALAHEMTVNISSHDENGTTVVFNPKMKNLVDFSLVEVNTKVMRTFKISNESEHAVAVDISIPKKFIKLVKLDFNIENDLVIPPLQTIEGILSYAPTRPGSNLEGCDLKIKVQFGEIFNIAIRGSSRCPPVEFSPSFIDFGSKFIYEPGMPTNKAEIQIFNPSEQPISIDLVKSNMDSSLEIEFKPIVLERKKTTTAFVSFKPRTAQDFSEEIIFVVNGASEFKLPVTGSGVNLSIGLKTKLTNGELKLGARQLGAFARKKLKIVNRSSVPVDFHLQMNSKEEELQDSRTLYLTGLIPGEPIHLEPRKTREIEVVFAPKTRINHFKTDIILEAYGQLKKLVTVTGSCVARCMELDLDAIPFGPIIQGSTSEKRLMISNTGDIGASFKWDTQALGKYFTISPAQGYLSPGTQQPLVVIFAPKNVSRDVRAERVKCEVEGLSQPLQLTLTGSALPPTLTKDAPIVFNATVRTSDTKSISLKNPTNQRWSVRVKLRGSHAHFWQPDCDLIIVEPQNQRSMNFVYTPMEMTCSTHKHEASLFFQLPDGQGQAYVFQGISEPPKLINLSLREIPAKSVYEENIRIENWLKKTQRLAV</sequence>
<feature type="compositionally biased region" description="Basic and acidic residues" evidence="6">
    <location>
        <begin position="315"/>
        <end position="327"/>
    </location>
</feature>
<evidence type="ECO:0000256" key="5">
    <source>
        <dbReference type="ARBA" id="ARBA00023273"/>
    </source>
</evidence>
<evidence type="ECO:0000256" key="3">
    <source>
        <dbReference type="ARBA" id="ARBA00022490"/>
    </source>
</evidence>
<dbReference type="CDD" id="cd22249">
    <property type="entry name" value="UDM1_RNF168_RNF169-like"/>
    <property type="match status" value="1"/>
</dbReference>
<keyword evidence="3" id="KW-0963">Cytoplasm</keyword>
<dbReference type="Gene3D" id="2.60.40.10">
    <property type="entry name" value="Immunoglobulins"/>
    <property type="match status" value="11"/>
</dbReference>
<feature type="domain" description="HYDIN/VesB/CFA65-like Ig-like" evidence="7">
    <location>
        <begin position="2190"/>
        <end position="2287"/>
    </location>
</feature>
<evidence type="ECO:0000256" key="1">
    <source>
        <dbReference type="ARBA" id="ARBA00004138"/>
    </source>
</evidence>
<evidence type="ECO:0000256" key="2">
    <source>
        <dbReference type="ARBA" id="ARBA00004496"/>
    </source>
</evidence>
<dbReference type="InterPro" id="IPR053879">
    <property type="entry name" value="HYDIN_VesB_CFA65-like_Ig"/>
</dbReference>
<feature type="compositionally biased region" description="Polar residues" evidence="6">
    <location>
        <begin position="152"/>
        <end position="161"/>
    </location>
</feature>
<evidence type="ECO:0000256" key="6">
    <source>
        <dbReference type="SAM" id="MobiDB-lite"/>
    </source>
</evidence>
<feature type="region of interest" description="Disordered" evidence="6">
    <location>
        <begin position="950"/>
        <end position="982"/>
    </location>
</feature>
<feature type="non-terminal residue" evidence="8">
    <location>
        <position position="2430"/>
    </location>
</feature>
<keyword evidence="5" id="KW-0966">Cell projection</keyword>
<dbReference type="GO" id="GO:0003341">
    <property type="term" value="P:cilium movement"/>
    <property type="evidence" value="ECO:0007669"/>
    <property type="project" value="TreeGrafter"/>
</dbReference>
<dbReference type="InterPro" id="IPR013783">
    <property type="entry name" value="Ig-like_fold"/>
</dbReference>